<keyword evidence="3 9" id="KW-0812">Transmembrane</keyword>
<evidence type="ECO:0000256" key="4">
    <source>
        <dbReference type="ARBA" id="ARBA00022989"/>
    </source>
</evidence>
<feature type="region of interest" description="Disordered" evidence="8">
    <location>
        <begin position="340"/>
        <end position="391"/>
    </location>
</feature>
<evidence type="ECO:0000256" key="8">
    <source>
        <dbReference type="SAM" id="MobiDB-lite"/>
    </source>
</evidence>
<keyword evidence="6 9" id="KW-0472">Membrane</keyword>
<evidence type="ECO:0000256" key="6">
    <source>
        <dbReference type="ARBA" id="ARBA00023136"/>
    </source>
</evidence>
<feature type="region of interest" description="Disordered" evidence="8">
    <location>
        <begin position="1"/>
        <end position="23"/>
    </location>
</feature>
<dbReference type="Pfam" id="PF07885">
    <property type="entry name" value="Ion_trans_2"/>
    <property type="match status" value="1"/>
</dbReference>
<dbReference type="SUPFAM" id="SSF81324">
    <property type="entry name" value="Voltage-gated potassium channels"/>
    <property type="match status" value="1"/>
</dbReference>
<gene>
    <name evidence="11" type="ORF">TBRA_LOCUS3376</name>
</gene>
<feature type="compositionally biased region" description="Basic and acidic residues" evidence="8">
    <location>
        <begin position="340"/>
        <end position="356"/>
    </location>
</feature>
<feature type="transmembrane region" description="Helical" evidence="9">
    <location>
        <begin position="43"/>
        <end position="63"/>
    </location>
</feature>
<feature type="compositionally biased region" description="Basic and acidic residues" evidence="8">
    <location>
        <begin position="1"/>
        <end position="10"/>
    </location>
</feature>
<evidence type="ECO:0000313" key="11">
    <source>
        <dbReference type="EMBL" id="CAB0031407.1"/>
    </source>
</evidence>
<feature type="domain" description="Potassium channel" evidence="10">
    <location>
        <begin position="142"/>
        <end position="180"/>
    </location>
</feature>
<feature type="compositionally biased region" description="Basic and acidic residues" evidence="8">
    <location>
        <begin position="376"/>
        <end position="391"/>
    </location>
</feature>
<dbReference type="GO" id="GO:0030322">
    <property type="term" value="P:stabilization of membrane potential"/>
    <property type="evidence" value="ECO:0007669"/>
    <property type="project" value="TreeGrafter"/>
</dbReference>
<organism evidence="11 12">
    <name type="scientific">Trichogramma brassicae</name>
    <dbReference type="NCBI Taxonomy" id="86971"/>
    <lineage>
        <taxon>Eukaryota</taxon>
        <taxon>Metazoa</taxon>
        <taxon>Ecdysozoa</taxon>
        <taxon>Arthropoda</taxon>
        <taxon>Hexapoda</taxon>
        <taxon>Insecta</taxon>
        <taxon>Pterygota</taxon>
        <taxon>Neoptera</taxon>
        <taxon>Endopterygota</taxon>
        <taxon>Hymenoptera</taxon>
        <taxon>Apocrita</taxon>
        <taxon>Proctotrupomorpha</taxon>
        <taxon>Chalcidoidea</taxon>
        <taxon>Trichogrammatidae</taxon>
        <taxon>Trichogramma</taxon>
    </lineage>
</organism>
<dbReference type="Gene3D" id="1.10.287.70">
    <property type="match status" value="1"/>
</dbReference>
<evidence type="ECO:0000256" key="5">
    <source>
        <dbReference type="ARBA" id="ARBA00023065"/>
    </source>
</evidence>
<dbReference type="Proteomes" id="UP000479190">
    <property type="component" value="Unassembled WGS sequence"/>
</dbReference>
<dbReference type="AlphaFoldDB" id="A0A6H5I2E0"/>
<dbReference type="PANTHER" id="PTHR11003:SF142">
    <property type="entry name" value="POTASSIUM CHANNEL DOMAIN-CONTAINING PROTEIN"/>
    <property type="match status" value="1"/>
</dbReference>
<dbReference type="EMBL" id="CADCXV010000645">
    <property type="protein sequence ID" value="CAB0031407.1"/>
    <property type="molecule type" value="Genomic_DNA"/>
</dbReference>
<feature type="region of interest" description="Disordered" evidence="8">
    <location>
        <begin position="268"/>
        <end position="314"/>
    </location>
</feature>
<keyword evidence="7" id="KW-0407">Ion channel</keyword>
<evidence type="ECO:0000256" key="1">
    <source>
        <dbReference type="ARBA" id="ARBA00004141"/>
    </source>
</evidence>
<dbReference type="PANTHER" id="PTHR11003">
    <property type="entry name" value="POTASSIUM CHANNEL, SUBFAMILY K"/>
    <property type="match status" value="1"/>
</dbReference>
<evidence type="ECO:0000256" key="2">
    <source>
        <dbReference type="ARBA" id="ARBA00022448"/>
    </source>
</evidence>
<feature type="compositionally biased region" description="Basic residues" evidence="8">
    <location>
        <begin position="277"/>
        <end position="295"/>
    </location>
</feature>
<dbReference type="GO" id="GO:0015271">
    <property type="term" value="F:outward rectifier potassium channel activity"/>
    <property type="evidence" value="ECO:0007669"/>
    <property type="project" value="TreeGrafter"/>
</dbReference>
<dbReference type="GO" id="GO:0005886">
    <property type="term" value="C:plasma membrane"/>
    <property type="evidence" value="ECO:0007669"/>
    <property type="project" value="TreeGrafter"/>
</dbReference>
<accession>A0A6H5I2E0</accession>
<keyword evidence="5" id="KW-0406">Ion transport</keyword>
<evidence type="ECO:0000313" key="12">
    <source>
        <dbReference type="Proteomes" id="UP000479190"/>
    </source>
</evidence>
<dbReference type="GO" id="GO:0022841">
    <property type="term" value="F:potassium ion leak channel activity"/>
    <property type="evidence" value="ECO:0007669"/>
    <property type="project" value="TreeGrafter"/>
</dbReference>
<protein>
    <recommendedName>
        <fullName evidence="10">Potassium channel domain-containing protein</fullName>
    </recommendedName>
</protein>
<evidence type="ECO:0000256" key="3">
    <source>
        <dbReference type="ARBA" id="ARBA00022692"/>
    </source>
</evidence>
<proteinExistence type="predicted"/>
<reference evidence="11 12" key="1">
    <citation type="submission" date="2020-02" db="EMBL/GenBank/DDBJ databases">
        <authorList>
            <person name="Ferguson B K."/>
        </authorList>
    </citation>
    <scope>NUCLEOTIDE SEQUENCE [LARGE SCALE GENOMIC DNA]</scope>
</reference>
<dbReference type="InterPro" id="IPR003280">
    <property type="entry name" value="2pore_dom_K_chnl"/>
</dbReference>
<dbReference type="InterPro" id="IPR013099">
    <property type="entry name" value="K_chnl_dom"/>
</dbReference>
<dbReference type="OrthoDB" id="297496at2759"/>
<evidence type="ECO:0000259" key="10">
    <source>
        <dbReference type="Pfam" id="PF07885"/>
    </source>
</evidence>
<name>A0A6H5I2E0_9HYME</name>
<keyword evidence="12" id="KW-1185">Reference proteome</keyword>
<keyword evidence="2" id="KW-0813">Transport</keyword>
<comment type="subcellular location">
    <subcellularLocation>
        <location evidence="1">Membrane</location>
        <topology evidence="1">Multi-pass membrane protein</topology>
    </subcellularLocation>
</comment>
<evidence type="ECO:0000256" key="9">
    <source>
        <dbReference type="SAM" id="Phobius"/>
    </source>
</evidence>
<evidence type="ECO:0000256" key="7">
    <source>
        <dbReference type="ARBA" id="ARBA00023303"/>
    </source>
</evidence>
<sequence length="545" mass="62866">MMESSNDEKQQQQQEDPAAARNKPIRVQQAETLAKIKSIAGHGGLLATLMIYCLIGGVVFRILELPAETERIIELKEILLLRRKDLLASFNASRAADLSDWEDAVLRPYEQALQNAARSNFMVEYIPRVSESADDKPYQLVNERWSILQAVFFASTIITTIGYGNLYPTTFFGRLFCVLFPDRHTADADGHRRLRPAVRRRGERDIAQAQGQTAAGPVEEMRAGQRYLQQVARQSQVHALLHGLHSGGSRAHQHHNRARPTPVRQLVEAAAGPQRPAGRRAQKNRRAGRWRHFRPANRSQVRYNDDDDSARGYNTRSFQSRCNRFIFWILQKIIEHVDESETPEKWPDGRTREGQRSRRGHRGDTARPGQWSESQYRPEKSASKRTGSDNHLRMRDDALKPFFAEHPQFIPATGELEVFLEGDSFRHILRSQLEQVEDRQARTYHRLFGFSRELLVVLPIGLFEIRRLDEQFVLGKQFHDRQGVRSAQLVSSRLEALDDGQNARRYFYVYAFFKFNTKVKETLGWENEVRQIGAVIQQYIDGIRQ</sequence>
<keyword evidence="4 9" id="KW-1133">Transmembrane helix</keyword>